<evidence type="ECO:0000256" key="4">
    <source>
        <dbReference type="ARBA" id="ARBA00022692"/>
    </source>
</evidence>
<keyword evidence="4 7" id="KW-0812">Transmembrane</keyword>
<comment type="similarity">
    <text evidence="2">Belongs to the CPA3 antiporters (TC 2.A.63) subunit D family.</text>
</comment>
<dbReference type="PANTHER" id="PTHR42703">
    <property type="entry name" value="NADH DEHYDROGENASE"/>
    <property type="match status" value="1"/>
</dbReference>
<dbReference type="InterPro" id="IPR001750">
    <property type="entry name" value="ND/Mrp_TM"/>
</dbReference>
<accession>A0ABY7UAC4</accession>
<organism evidence="11 12">
    <name type="scientific">Corynebacterium massiliense DSM 45435</name>
    <dbReference type="NCBI Taxonomy" id="1121364"/>
    <lineage>
        <taxon>Bacteria</taxon>
        <taxon>Bacillati</taxon>
        <taxon>Actinomycetota</taxon>
        <taxon>Actinomycetes</taxon>
        <taxon>Mycobacteriales</taxon>
        <taxon>Corynebacteriaceae</taxon>
        <taxon>Corynebacterium</taxon>
    </lineage>
</organism>
<dbReference type="NCBIfam" id="NF006238">
    <property type="entry name" value="PRK08375.1-4"/>
    <property type="match status" value="1"/>
</dbReference>
<feature type="transmembrane region" description="Helical" evidence="9">
    <location>
        <begin position="511"/>
        <end position="533"/>
    </location>
</feature>
<evidence type="ECO:0000256" key="1">
    <source>
        <dbReference type="ARBA" id="ARBA00004651"/>
    </source>
</evidence>
<name>A0ABY7UAC4_9CORY</name>
<feature type="transmembrane region" description="Helical" evidence="9">
    <location>
        <begin position="171"/>
        <end position="192"/>
    </location>
</feature>
<feature type="transmembrane region" description="Helical" evidence="9">
    <location>
        <begin position="40"/>
        <end position="59"/>
    </location>
</feature>
<keyword evidence="6 9" id="KW-0472">Membrane</keyword>
<dbReference type="Proteomes" id="UP001220064">
    <property type="component" value="Chromosome"/>
</dbReference>
<dbReference type="InterPro" id="IPR050586">
    <property type="entry name" value="CPA3_Na-H_Antiporter_D"/>
</dbReference>
<evidence type="ECO:0000256" key="5">
    <source>
        <dbReference type="ARBA" id="ARBA00022989"/>
    </source>
</evidence>
<evidence type="ECO:0000256" key="2">
    <source>
        <dbReference type="ARBA" id="ARBA00005346"/>
    </source>
</evidence>
<comment type="subcellular location">
    <subcellularLocation>
        <location evidence="1">Cell membrane</location>
        <topology evidence="1">Multi-pass membrane protein</topology>
    </subcellularLocation>
    <subcellularLocation>
        <location evidence="7">Membrane</location>
        <topology evidence="7">Multi-pass membrane protein</topology>
    </subcellularLocation>
</comment>
<evidence type="ECO:0000256" key="7">
    <source>
        <dbReference type="RuleBase" id="RU000320"/>
    </source>
</evidence>
<keyword evidence="3" id="KW-1003">Cell membrane</keyword>
<sequence>MPLGIDIDLVSLLLPLFVGVPLLGAGLTIIFRKAMWFQHVVLFAILGAALAASIGLIFLTQDGSAISSRLGEWGSLVGIPFAADMFSALMLTTTALLAVVCAWFAAASGYSREPFFVPLTLVLMTGVFGTLLTADIFNFFVFIEVMLVPSYGLYAMTIYRRGGDLQLGGMRLFITANLLASTMLLTGVGLVYGTYGAVNLGQLYGAAKEDPATAVAMSIAMLAMLIKASVVPIHSWLARSYPYTSPAVTALFSGLHTKVGVYALYRWYSIIYDGDARWLWILVLLFTLTMVIGVFGAVGEKTTREILTFHMVSQLGYILMGVALFTQLGMTAGIFYLVHHMIVKASLFMSTGAVEVKYGTGELGKITNISKREPMMAVAFFAAALSLAGIPPFSGFVAKFSLLLGTWQAGQVYAFFAMIVVSLITLLSMLKIWKGMFWGDRTLPATAPRQDQDPDGPNATLGGGVASYPETPAEQAANDAPVGSATRVVTQERYEDEAYVIEDTADAKPRVGFWLGAPAVITALLTLAIGLGAEVLLRWAGVAADGLMDPTTYLEAVMQ</sequence>
<dbReference type="PRINTS" id="PR01437">
    <property type="entry name" value="NUOXDRDTASE4"/>
</dbReference>
<protein>
    <submittedName>
        <fullName evidence="11">Na(+)/H(+) antiporter subunit D</fullName>
    </submittedName>
</protein>
<evidence type="ECO:0000259" key="10">
    <source>
        <dbReference type="Pfam" id="PF00361"/>
    </source>
</evidence>
<evidence type="ECO:0000256" key="3">
    <source>
        <dbReference type="ARBA" id="ARBA00022475"/>
    </source>
</evidence>
<keyword evidence="5 9" id="KW-1133">Transmembrane helix</keyword>
<feature type="transmembrane region" description="Helical" evidence="9">
    <location>
        <begin position="375"/>
        <end position="393"/>
    </location>
</feature>
<dbReference type="InterPro" id="IPR003918">
    <property type="entry name" value="NADH_UbQ_OxRdtase"/>
</dbReference>
<dbReference type="PANTHER" id="PTHR42703:SF1">
    <property type="entry name" value="NA(+)_H(+) ANTIPORTER SUBUNIT D1"/>
    <property type="match status" value="1"/>
</dbReference>
<feature type="transmembrane region" description="Helical" evidence="9">
    <location>
        <begin position="212"/>
        <end position="231"/>
    </location>
</feature>
<evidence type="ECO:0000313" key="12">
    <source>
        <dbReference type="Proteomes" id="UP001220064"/>
    </source>
</evidence>
<gene>
    <name evidence="11" type="primary">mrpD1</name>
    <name evidence="11" type="ORF">CMASS_06765</name>
</gene>
<feature type="transmembrane region" description="Helical" evidence="9">
    <location>
        <begin position="79"/>
        <end position="103"/>
    </location>
</feature>
<evidence type="ECO:0000256" key="8">
    <source>
        <dbReference type="SAM" id="MobiDB-lite"/>
    </source>
</evidence>
<dbReference type="RefSeq" id="WP_022862260.1">
    <property type="nucleotide sequence ID" value="NZ_ATVG01000001.1"/>
</dbReference>
<evidence type="ECO:0000313" key="11">
    <source>
        <dbReference type="EMBL" id="WCZ32787.1"/>
    </source>
</evidence>
<evidence type="ECO:0000256" key="9">
    <source>
        <dbReference type="SAM" id="Phobius"/>
    </source>
</evidence>
<feature type="transmembrane region" description="Helical" evidence="9">
    <location>
        <begin position="306"/>
        <end position="328"/>
    </location>
</feature>
<feature type="transmembrane region" description="Helical" evidence="9">
    <location>
        <begin position="115"/>
        <end position="133"/>
    </location>
</feature>
<feature type="transmembrane region" description="Helical" evidence="9">
    <location>
        <begin position="12"/>
        <end position="31"/>
    </location>
</feature>
<evidence type="ECO:0000256" key="6">
    <source>
        <dbReference type="ARBA" id="ARBA00023136"/>
    </source>
</evidence>
<feature type="region of interest" description="Disordered" evidence="8">
    <location>
        <begin position="445"/>
        <end position="467"/>
    </location>
</feature>
<proteinExistence type="inferred from homology"/>
<dbReference type="EMBL" id="CP063189">
    <property type="protein sequence ID" value="WCZ32787.1"/>
    <property type="molecule type" value="Genomic_DNA"/>
</dbReference>
<feature type="transmembrane region" description="Helical" evidence="9">
    <location>
        <begin position="413"/>
        <end position="433"/>
    </location>
</feature>
<feature type="domain" description="NADH:quinone oxidoreductase/Mrp antiporter transmembrane" evidence="10">
    <location>
        <begin position="135"/>
        <end position="425"/>
    </location>
</feature>
<reference evidence="11 12" key="1">
    <citation type="submission" date="2020-10" db="EMBL/GenBank/DDBJ databases">
        <title>Complete genome sequence of Corynebacterium massiliense DSM 45435, type strain of Corynebacterium massiliense.</title>
        <authorList>
            <person name="Busche T."/>
            <person name="Kalinowski J."/>
            <person name="Ruckert C."/>
        </authorList>
    </citation>
    <scope>NUCLEOTIDE SEQUENCE [LARGE SCALE GENOMIC DNA]</scope>
    <source>
        <strain evidence="11 12">DSM 45435</strain>
    </source>
</reference>
<feature type="transmembrane region" description="Helical" evidence="9">
    <location>
        <begin position="277"/>
        <end position="299"/>
    </location>
</feature>
<dbReference type="Pfam" id="PF00361">
    <property type="entry name" value="Proton_antipo_M"/>
    <property type="match status" value="1"/>
</dbReference>
<keyword evidence="12" id="KW-1185">Reference proteome</keyword>
<feature type="transmembrane region" description="Helical" evidence="9">
    <location>
        <begin position="139"/>
        <end position="159"/>
    </location>
</feature>